<accession>A0A7S0RE17</accession>
<feature type="region of interest" description="Disordered" evidence="1">
    <location>
        <begin position="404"/>
        <end position="433"/>
    </location>
</feature>
<sequence length="433" mass="48442">MFPHLWVVYAAHLELQRQRRELLQSYAQRYPSEVQWFKEMQDWGFYQWSPRQRVTRERGNKLIGASRWVNENPDKLHEVVRRVNHRGRPPLLSIPDTTVVLQKKPQPCKIPSGYPYSTPSFSPLIAALQKQIDMTEINFVATSMSLRTIGLAKPSKKPAVFVQRYRHMLVLNWSGSFILDLNQPGFQLERALTGSLVDAPYHSLGSTHTIRTGAIGAHKVLCCGEVDAMDRDGNVVEIKSDPKASKSADGKVQLMLCGAGKKVSPRVRRDSRDEIVISEFEVQDVPKTAKEEEEGEEIGEDCPLVSTDEGNEFQSMDFTTDASAQTPAETGVMALGWRVKFVLDWLLEQPELRSPRAEAGADGAAASLLSRTYSISFDNIGMPSLAPHTQDLLPHQAACDELFGYSPRTPRPGGARKGRWTITRRSAGDRDSA</sequence>
<name>A0A7S0RE17_9CHLO</name>
<evidence type="ECO:0000313" key="2">
    <source>
        <dbReference type="EMBL" id="CAD8674728.1"/>
    </source>
</evidence>
<gene>
    <name evidence="2" type="ORF">POBO1169_LOCUS12375</name>
</gene>
<dbReference type="AlphaFoldDB" id="A0A7S0RE17"/>
<proteinExistence type="predicted"/>
<reference evidence="2" key="1">
    <citation type="submission" date="2021-01" db="EMBL/GenBank/DDBJ databases">
        <authorList>
            <person name="Corre E."/>
            <person name="Pelletier E."/>
            <person name="Niang G."/>
            <person name="Scheremetjew M."/>
            <person name="Finn R."/>
            <person name="Kale V."/>
            <person name="Holt S."/>
            <person name="Cochrane G."/>
            <person name="Meng A."/>
            <person name="Brown T."/>
            <person name="Cohen L."/>
        </authorList>
    </citation>
    <scope>NUCLEOTIDE SEQUENCE</scope>
    <source>
        <strain evidence="2">CCMP722</strain>
    </source>
</reference>
<dbReference type="EMBL" id="HBFA01024348">
    <property type="protein sequence ID" value="CAD8674728.1"/>
    <property type="molecule type" value="Transcribed_RNA"/>
</dbReference>
<protein>
    <submittedName>
        <fullName evidence="2">Uncharacterized protein</fullName>
    </submittedName>
</protein>
<organism evidence="2">
    <name type="scientific">Pyramimonas obovata</name>
    <dbReference type="NCBI Taxonomy" id="1411642"/>
    <lineage>
        <taxon>Eukaryota</taxon>
        <taxon>Viridiplantae</taxon>
        <taxon>Chlorophyta</taxon>
        <taxon>Pyramimonadophyceae</taxon>
        <taxon>Pyramimonadales</taxon>
        <taxon>Pyramimonadaceae</taxon>
        <taxon>Pyramimonas</taxon>
        <taxon>Pyramimonas incertae sedis</taxon>
    </lineage>
</organism>
<evidence type="ECO:0000256" key="1">
    <source>
        <dbReference type="SAM" id="MobiDB-lite"/>
    </source>
</evidence>